<feature type="transmembrane region" description="Helical" evidence="1">
    <location>
        <begin position="45"/>
        <end position="69"/>
    </location>
</feature>
<name>A0A1I3Y477_9PROT</name>
<sequence length="96" mass="9936">MTPQNLFVVVVGLCLMNGLVSPVLPVMMALHPVWLPEMLPPTNEIVFYGASLMVSTGTLLLAGLPAALLERLGAGLTQAMLAWAAGAGLLLLLGLA</sequence>
<dbReference type="STRING" id="1123062.SAMN02745775_101915"/>
<dbReference type="Proteomes" id="UP000199473">
    <property type="component" value="Unassembled WGS sequence"/>
</dbReference>
<dbReference type="AlphaFoldDB" id="A0A1I3Y477"/>
<evidence type="ECO:0000313" key="2">
    <source>
        <dbReference type="EMBL" id="SFK26209.1"/>
    </source>
</evidence>
<evidence type="ECO:0000313" key="3">
    <source>
        <dbReference type="Proteomes" id="UP000199473"/>
    </source>
</evidence>
<keyword evidence="3" id="KW-1185">Reference proteome</keyword>
<dbReference type="OrthoDB" id="7284976at2"/>
<organism evidence="2 3">
    <name type="scientific">Falsiroseomonas stagni DSM 19981</name>
    <dbReference type="NCBI Taxonomy" id="1123062"/>
    <lineage>
        <taxon>Bacteria</taxon>
        <taxon>Pseudomonadati</taxon>
        <taxon>Pseudomonadota</taxon>
        <taxon>Alphaproteobacteria</taxon>
        <taxon>Acetobacterales</taxon>
        <taxon>Roseomonadaceae</taxon>
        <taxon>Falsiroseomonas</taxon>
    </lineage>
</organism>
<evidence type="ECO:0000256" key="1">
    <source>
        <dbReference type="SAM" id="Phobius"/>
    </source>
</evidence>
<protein>
    <submittedName>
        <fullName evidence="2">Uncharacterized protein</fullName>
    </submittedName>
</protein>
<dbReference type="EMBL" id="FOSQ01000001">
    <property type="protein sequence ID" value="SFK26209.1"/>
    <property type="molecule type" value="Genomic_DNA"/>
</dbReference>
<reference evidence="2 3" key="1">
    <citation type="submission" date="2016-10" db="EMBL/GenBank/DDBJ databases">
        <authorList>
            <person name="de Groot N.N."/>
        </authorList>
    </citation>
    <scope>NUCLEOTIDE SEQUENCE [LARGE SCALE GENOMIC DNA]</scope>
    <source>
        <strain evidence="2 3">DSM 19981</strain>
    </source>
</reference>
<proteinExistence type="predicted"/>
<keyword evidence="1" id="KW-0472">Membrane</keyword>
<accession>A0A1I3Y477</accession>
<keyword evidence="1" id="KW-0812">Transmembrane</keyword>
<gene>
    <name evidence="2" type="ORF">SAMN02745775_101915</name>
</gene>
<feature type="transmembrane region" description="Helical" evidence="1">
    <location>
        <begin position="75"/>
        <end position="95"/>
    </location>
</feature>
<keyword evidence="1" id="KW-1133">Transmembrane helix</keyword>
<feature type="transmembrane region" description="Helical" evidence="1">
    <location>
        <begin position="6"/>
        <end position="33"/>
    </location>
</feature>